<dbReference type="Gene3D" id="3.40.50.720">
    <property type="entry name" value="NAD(P)-binding Rossmann-like Domain"/>
    <property type="match status" value="1"/>
</dbReference>
<keyword evidence="2" id="KW-0560">Oxidoreductase</keyword>
<dbReference type="Gene3D" id="3.30.360.10">
    <property type="entry name" value="Dihydrodipicolinate Reductase, domain 2"/>
    <property type="match status" value="1"/>
</dbReference>
<dbReference type="PANTHER" id="PTHR42840">
    <property type="entry name" value="NAD(P)-BINDING ROSSMANN-FOLD SUPERFAMILY PROTEIN-RELATED"/>
    <property type="match status" value="1"/>
</dbReference>
<evidence type="ECO:0008006" key="7">
    <source>
        <dbReference type="Google" id="ProtNLM"/>
    </source>
</evidence>
<evidence type="ECO:0000256" key="1">
    <source>
        <dbReference type="ARBA" id="ARBA00010928"/>
    </source>
</evidence>
<comment type="similarity">
    <text evidence="1">Belongs to the Gfo/Idh/MocA family.</text>
</comment>
<feature type="domain" description="Gfo/Idh/MocA-like oxidoreductase N-terminal" evidence="3">
    <location>
        <begin position="6"/>
        <end position="89"/>
    </location>
</feature>
<evidence type="ECO:0000259" key="3">
    <source>
        <dbReference type="Pfam" id="PF01408"/>
    </source>
</evidence>
<sequence>MELKYIVDPIGGNAVAAFAAKTGAKLADADAVFADGSVDGIIIASSTDAHAELLLRGAGARKAIFCEKPISLDFATAATVTEAVEASGIPCLLAFQRRYDPNFRFVKERIASGSAGKLEHIVMHTRDPAPPPPAYVAGSGGMFRDQAIHDFDMARYLLDEEIATVYAVGACLIDPEIGAAGDIDTAMITLTSTSGRFVQMVNCRRAPFGYDQRLEALCSQEVLYVDNRPLHAVTIADDAGFRTSPPMNYFIERFADAYRDEMIAFVDMIRTGRKPLAGIRDGLEAQRIAEAAIVSMQTGQPVGIGLDWRPSAS</sequence>
<proteinExistence type="inferred from homology"/>
<evidence type="ECO:0000256" key="2">
    <source>
        <dbReference type="ARBA" id="ARBA00023002"/>
    </source>
</evidence>
<dbReference type="GO" id="GO:0000166">
    <property type="term" value="F:nucleotide binding"/>
    <property type="evidence" value="ECO:0007669"/>
    <property type="project" value="InterPro"/>
</dbReference>
<dbReference type="AlphaFoldDB" id="A0A2L2LL53"/>
<dbReference type="InterPro" id="IPR036291">
    <property type="entry name" value="NAD(P)-bd_dom_sf"/>
</dbReference>
<dbReference type="PANTHER" id="PTHR42840:SF3">
    <property type="entry name" value="BINDING ROSSMANN FOLD OXIDOREDUCTASE, PUTATIVE (AFU_ORTHOLOGUE AFUA_2G10240)-RELATED"/>
    <property type="match status" value="1"/>
</dbReference>
<dbReference type="Proteomes" id="UP000237717">
    <property type="component" value="Chromosome II"/>
</dbReference>
<dbReference type="Pfam" id="PF22725">
    <property type="entry name" value="GFO_IDH_MocA_C3"/>
    <property type="match status" value="1"/>
</dbReference>
<evidence type="ECO:0000313" key="6">
    <source>
        <dbReference type="Proteomes" id="UP000237717"/>
    </source>
</evidence>
<dbReference type="Pfam" id="PF01408">
    <property type="entry name" value="GFO_IDH_MocA"/>
    <property type="match status" value="1"/>
</dbReference>
<dbReference type="GO" id="GO:0016491">
    <property type="term" value="F:oxidoreductase activity"/>
    <property type="evidence" value="ECO:0007669"/>
    <property type="project" value="UniProtKB-KW"/>
</dbReference>
<accession>A0A2L2LL53</accession>
<organism evidence="5 6">
    <name type="scientific">Agrobacterium tumefaciens</name>
    <dbReference type="NCBI Taxonomy" id="358"/>
    <lineage>
        <taxon>Bacteria</taxon>
        <taxon>Pseudomonadati</taxon>
        <taxon>Pseudomonadota</taxon>
        <taxon>Alphaproteobacteria</taxon>
        <taxon>Hyphomicrobiales</taxon>
        <taxon>Rhizobiaceae</taxon>
        <taxon>Rhizobium/Agrobacterium group</taxon>
        <taxon>Agrobacterium</taxon>
        <taxon>Agrobacterium tumefaciens complex</taxon>
    </lineage>
</organism>
<evidence type="ECO:0000313" key="5">
    <source>
        <dbReference type="EMBL" id="AVH45039.1"/>
    </source>
</evidence>
<dbReference type="InterPro" id="IPR000683">
    <property type="entry name" value="Gfo/Idh/MocA-like_OxRdtase_N"/>
</dbReference>
<dbReference type="SUPFAM" id="SSF51735">
    <property type="entry name" value="NAD(P)-binding Rossmann-fold domains"/>
    <property type="match status" value="1"/>
</dbReference>
<name>A0A2L2LL53_AGRTU</name>
<dbReference type="SUPFAM" id="SSF55347">
    <property type="entry name" value="Glyceraldehyde-3-phosphate dehydrogenase-like, C-terminal domain"/>
    <property type="match status" value="1"/>
</dbReference>
<feature type="domain" description="GFO/IDH/MocA-like oxidoreductase" evidence="4">
    <location>
        <begin position="103"/>
        <end position="220"/>
    </location>
</feature>
<dbReference type="EMBL" id="CP026925">
    <property type="protein sequence ID" value="AVH45039.1"/>
    <property type="molecule type" value="Genomic_DNA"/>
</dbReference>
<dbReference type="InterPro" id="IPR055170">
    <property type="entry name" value="GFO_IDH_MocA-like_dom"/>
</dbReference>
<protein>
    <recommendedName>
        <fullName evidence="7">Inositol 2-dehydrogenase</fullName>
    </recommendedName>
</protein>
<dbReference type="RefSeq" id="WP_104680157.1">
    <property type="nucleotide sequence ID" value="NZ_CP026925.1"/>
</dbReference>
<reference evidence="5 6" key="1">
    <citation type="submission" date="2018-02" db="EMBL/GenBank/DDBJ databases">
        <title>Complete genome sequence of Agrobacterium tumefaciens 1D1609.</title>
        <authorList>
            <person name="Cho S.-T."/>
            <person name="Haryono M."/>
            <person name="Chang H.-H."/>
            <person name="Santos M.N."/>
            <person name="Lai E.-M."/>
            <person name="Kuo C.-H."/>
        </authorList>
    </citation>
    <scope>NUCLEOTIDE SEQUENCE [LARGE SCALE GENOMIC DNA]</scope>
    <source>
        <strain evidence="5 6">1D1609</strain>
    </source>
</reference>
<evidence type="ECO:0000259" key="4">
    <source>
        <dbReference type="Pfam" id="PF22725"/>
    </source>
</evidence>
<gene>
    <name evidence="5" type="ORF">At1D1609_50000</name>
</gene>